<feature type="transmembrane region" description="Helical" evidence="1">
    <location>
        <begin position="72"/>
        <end position="94"/>
    </location>
</feature>
<keyword evidence="1" id="KW-0472">Membrane</keyword>
<dbReference type="KEGG" id="fax:FUAX_48910"/>
<keyword evidence="2" id="KW-0614">Plasmid</keyword>
<geneLocation type="plasmid" evidence="2 3">
    <name>pFA4</name>
</geneLocation>
<evidence type="ECO:0000313" key="2">
    <source>
        <dbReference type="EMBL" id="BDD12459.1"/>
    </source>
</evidence>
<gene>
    <name evidence="2" type="ORF">FUAX_48910</name>
</gene>
<dbReference type="Proteomes" id="UP001348817">
    <property type="component" value="Plasmid pFA4"/>
</dbReference>
<feature type="transmembrane region" description="Helical" evidence="1">
    <location>
        <begin position="43"/>
        <end position="65"/>
    </location>
</feature>
<feature type="transmembrane region" description="Helical" evidence="1">
    <location>
        <begin position="100"/>
        <end position="118"/>
    </location>
</feature>
<sequence>MPTLMARLKTYLIVNAVSSAVLGLSFTLFSSGVQSFLGFKHPLVLPILGAILLILSVLTFTATLLKKHNKTLVNTISAFGLIWVMVSAQIVFLGAFNLSLIAYICISIIAVWIGFLSYRQYYFNKKIGITR</sequence>
<proteinExistence type="predicted"/>
<dbReference type="EMBL" id="AP025318">
    <property type="protein sequence ID" value="BDD12459.1"/>
    <property type="molecule type" value="Genomic_DNA"/>
</dbReference>
<dbReference type="AlphaFoldDB" id="A0AAU9D1A1"/>
<reference evidence="2 3" key="1">
    <citation type="submission" date="2021-12" db="EMBL/GenBank/DDBJ databases">
        <title>Genome sequencing of bacteria with rrn-lacking chromosome and rrn-plasmid.</title>
        <authorList>
            <person name="Anda M."/>
            <person name="Iwasaki W."/>
        </authorList>
    </citation>
    <scope>NUCLEOTIDE SEQUENCE [LARGE SCALE GENOMIC DNA]</scope>
    <source>
        <strain evidence="2 3">DSM 100852</strain>
        <plasmid evidence="2 3">pFA4</plasmid>
    </source>
</reference>
<name>A0AAU9D1A1_9BACT</name>
<accession>A0AAU9D1A1</accession>
<evidence type="ECO:0008006" key="4">
    <source>
        <dbReference type="Google" id="ProtNLM"/>
    </source>
</evidence>
<keyword evidence="3" id="KW-1185">Reference proteome</keyword>
<evidence type="ECO:0000256" key="1">
    <source>
        <dbReference type="SAM" id="Phobius"/>
    </source>
</evidence>
<keyword evidence="1" id="KW-0812">Transmembrane</keyword>
<keyword evidence="1" id="KW-1133">Transmembrane helix</keyword>
<evidence type="ECO:0000313" key="3">
    <source>
        <dbReference type="Proteomes" id="UP001348817"/>
    </source>
</evidence>
<feature type="transmembrane region" description="Helical" evidence="1">
    <location>
        <begin position="12"/>
        <end position="37"/>
    </location>
</feature>
<protein>
    <recommendedName>
        <fullName evidence="4">DUF3021 domain-containing protein</fullName>
    </recommendedName>
</protein>
<organism evidence="2 3">
    <name type="scientific">Fulvitalea axinellae</name>
    <dbReference type="NCBI Taxonomy" id="1182444"/>
    <lineage>
        <taxon>Bacteria</taxon>
        <taxon>Pseudomonadati</taxon>
        <taxon>Bacteroidota</taxon>
        <taxon>Cytophagia</taxon>
        <taxon>Cytophagales</taxon>
        <taxon>Persicobacteraceae</taxon>
        <taxon>Fulvitalea</taxon>
    </lineage>
</organism>